<evidence type="ECO:0000256" key="4">
    <source>
        <dbReference type="HAMAP-Rule" id="MF_00167"/>
    </source>
</evidence>
<evidence type="ECO:0000256" key="1">
    <source>
        <dbReference type="ARBA" id="ARBA00022490"/>
    </source>
</evidence>
<evidence type="ECO:0000313" key="7">
    <source>
        <dbReference type="Proteomes" id="UP001589788"/>
    </source>
</evidence>
<feature type="compositionally biased region" description="Low complexity" evidence="5">
    <location>
        <begin position="70"/>
        <end position="85"/>
    </location>
</feature>
<evidence type="ECO:0000256" key="3">
    <source>
        <dbReference type="ARBA" id="ARBA00022884"/>
    </source>
</evidence>
<keyword evidence="4" id="KW-1005">Bacterial flagellum biogenesis</keyword>
<dbReference type="Gene3D" id="2.60.40.4380">
    <property type="entry name" value="Translational regulator CsrA"/>
    <property type="match status" value="1"/>
</dbReference>
<keyword evidence="2 4" id="KW-0810">Translation regulation</keyword>
<gene>
    <name evidence="4 6" type="primary">csrA</name>
    <name evidence="6" type="ORF">ACFFRE_01570</name>
</gene>
<keyword evidence="1 4" id="KW-0963">Cytoplasm</keyword>
<evidence type="ECO:0000313" key="6">
    <source>
        <dbReference type="EMBL" id="MFC0080845.1"/>
    </source>
</evidence>
<dbReference type="RefSeq" id="WP_312710414.1">
    <property type="nucleotide sequence ID" value="NZ_JAKHEX010000015.1"/>
</dbReference>
<dbReference type="HAMAP" id="MF_00167">
    <property type="entry name" value="CsrA"/>
    <property type="match status" value="1"/>
</dbReference>
<proteinExistence type="inferred from homology"/>
<protein>
    <recommendedName>
        <fullName evidence="4">Translational regulator CsrA</fullName>
    </recommendedName>
</protein>
<keyword evidence="7" id="KW-1185">Reference proteome</keyword>
<keyword evidence="4" id="KW-0678">Repressor</keyword>
<dbReference type="PANTHER" id="PTHR34984:SF1">
    <property type="entry name" value="CARBON STORAGE REGULATOR"/>
    <property type="match status" value="1"/>
</dbReference>
<organism evidence="6 7">
    <name type="scientific">Aciditerrimonas ferrireducens</name>
    <dbReference type="NCBI Taxonomy" id="667306"/>
    <lineage>
        <taxon>Bacteria</taxon>
        <taxon>Bacillati</taxon>
        <taxon>Actinomycetota</taxon>
        <taxon>Acidimicrobiia</taxon>
        <taxon>Acidimicrobiales</taxon>
        <taxon>Acidimicrobiaceae</taxon>
        <taxon>Aciditerrimonas</taxon>
    </lineage>
</organism>
<keyword evidence="3 4" id="KW-0694">RNA-binding</keyword>
<dbReference type="PANTHER" id="PTHR34984">
    <property type="entry name" value="CARBON STORAGE REGULATOR"/>
    <property type="match status" value="1"/>
</dbReference>
<comment type="subunit">
    <text evidence="4">Homodimer; the beta-strands of each monomer intercalate to form a hydrophobic core, while the alpha-helices form wings that extend away from the core.</text>
</comment>
<evidence type="ECO:0000256" key="2">
    <source>
        <dbReference type="ARBA" id="ARBA00022845"/>
    </source>
</evidence>
<dbReference type="InterPro" id="IPR036107">
    <property type="entry name" value="CsrA_sf"/>
</dbReference>
<dbReference type="SUPFAM" id="SSF117130">
    <property type="entry name" value="CsrA-like"/>
    <property type="match status" value="1"/>
</dbReference>
<reference evidence="6 7" key="1">
    <citation type="submission" date="2024-09" db="EMBL/GenBank/DDBJ databases">
        <authorList>
            <person name="Sun Q."/>
            <person name="Mori K."/>
        </authorList>
    </citation>
    <scope>NUCLEOTIDE SEQUENCE [LARGE SCALE GENOMIC DNA]</scope>
    <source>
        <strain evidence="6 7">JCM 15389</strain>
    </source>
</reference>
<dbReference type="NCBIfam" id="TIGR00202">
    <property type="entry name" value="csrA"/>
    <property type="match status" value="1"/>
</dbReference>
<comment type="similarity">
    <text evidence="4">Belongs to the CsrA/RsmA family.</text>
</comment>
<dbReference type="EMBL" id="JBHLYQ010000007">
    <property type="protein sequence ID" value="MFC0080845.1"/>
    <property type="molecule type" value="Genomic_DNA"/>
</dbReference>
<dbReference type="Pfam" id="PF02599">
    <property type="entry name" value="CsrA"/>
    <property type="match status" value="1"/>
</dbReference>
<name>A0ABV6BZI8_9ACTN</name>
<evidence type="ECO:0000256" key="5">
    <source>
        <dbReference type="SAM" id="MobiDB-lite"/>
    </source>
</evidence>
<dbReference type="NCBIfam" id="NF002469">
    <property type="entry name" value="PRK01712.1"/>
    <property type="match status" value="1"/>
</dbReference>
<feature type="region of interest" description="Disordered" evidence="5">
    <location>
        <begin position="70"/>
        <end position="106"/>
    </location>
</feature>
<comment type="caution">
    <text evidence="6">The sequence shown here is derived from an EMBL/GenBank/DDBJ whole genome shotgun (WGS) entry which is preliminary data.</text>
</comment>
<accession>A0ABV6BZI8</accession>
<dbReference type="InterPro" id="IPR003751">
    <property type="entry name" value="CsrA"/>
</dbReference>
<comment type="subcellular location">
    <subcellularLocation>
        <location evidence="4">Cytoplasm</location>
    </subcellularLocation>
</comment>
<dbReference type="Proteomes" id="UP001589788">
    <property type="component" value="Unassembled WGS sequence"/>
</dbReference>
<comment type="function">
    <text evidence="4">A translational regulator that binds mRNA to regulate translation initiation and/or mRNA stability. Usually binds in the 5'-UTR at or near the Shine-Dalgarno sequence preventing ribosome-binding, thus repressing translation. Its main target seems to be the major flagellin gene, while its function is anatagonized by FliW.</text>
</comment>
<sequence length="106" mass="10972">MLVLSRRTRDSIVIGHDIVVTVLSIGRDHVRLGIEAPPEVQVHREEVYRAIQEANRAAAATSGDEAALADLARAARGEPGTAAPSEPAPPAAAPHAEAPTKGSATP</sequence>